<keyword evidence="7" id="KW-0862">Zinc</keyword>
<evidence type="ECO:0000256" key="8">
    <source>
        <dbReference type="PIRSR" id="PIRSR601548-8"/>
    </source>
</evidence>
<dbReference type="Pfam" id="PF01401">
    <property type="entry name" value="Peptidase_M2"/>
    <property type="match status" value="1"/>
</dbReference>
<feature type="active site" description="Proton acceptor 1" evidence="4">
    <location>
        <position position="395"/>
    </location>
</feature>
<feature type="binding site" evidence="7">
    <location>
        <position position="394"/>
    </location>
    <ligand>
        <name>Zn(2+)</name>
        <dbReference type="ChEBI" id="CHEBI:29105"/>
        <label>1</label>
        <note>catalytic</note>
    </ligand>
</feature>
<dbReference type="PROSITE" id="PS52011">
    <property type="entry name" value="PEPTIDASE_M2"/>
    <property type="match status" value="1"/>
</dbReference>
<evidence type="ECO:0000256" key="9">
    <source>
        <dbReference type="SAM" id="SignalP"/>
    </source>
</evidence>
<dbReference type="AlphaFoldDB" id="A0A259TXU8"/>
<dbReference type="Gene3D" id="1.10.1370.30">
    <property type="match status" value="1"/>
</dbReference>
<dbReference type="GO" id="GO:0006508">
    <property type="term" value="P:proteolysis"/>
    <property type="evidence" value="ECO:0007669"/>
    <property type="project" value="InterPro"/>
</dbReference>
<dbReference type="GO" id="GO:0008241">
    <property type="term" value="F:peptidyl-dipeptidase activity"/>
    <property type="evidence" value="ECO:0007669"/>
    <property type="project" value="InterPro"/>
</dbReference>
<evidence type="ECO:0000256" key="6">
    <source>
        <dbReference type="PIRSR" id="PIRSR601548-2"/>
    </source>
</evidence>
<evidence type="ECO:0000256" key="3">
    <source>
        <dbReference type="ARBA" id="ARBA00023180"/>
    </source>
</evidence>
<gene>
    <name evidence="10" type="ORF">BSZ36_05805</name>
</gene>
<dbReference type="PANTHER" id="PTHR10514:SF27">
    <property type="entry name" value="ANGIOTENSIN-CONVERTING ENZYME"/>
    <property type="match status" value="1"/>
</dbReference>
<accession>A0A259TXU8</accession>
<dbReference type="PRINTS" id="PR00791">
    <property type="entry name" value="PEPDIPTASEA"/>
</dbReference>
<dbReference type="GO" id="GO:0008237">
    <property type="term" value="F:metallopeptidase activity"/>
    <property type="evidence" value="ECO:0007669"/>
    <property type="project" value="InterPro"/>
</dbReference>
<dbReference type="EMBL" id="MQWB01000001">
    <property type="protein sequence ID" value="OZC02531.1"/>
    <property type="molecule type" value="Genomic_DNA"/>
</dbReference>
<feature type="binding site" evidence="8">
    <location>
        <position position="394"/>
    </location>
    <ligand>
        <name>Zn(2+)</name>
        <dbReference type="ChEBI" id="CHEBI:29105"/>
        <label>2</label>
        <note>catalytic</note>
    </ligand>
</feature>
<feature type="binding site" evidence="6">
    <location>
        <position position="237"/>
    </location>
    <ligand>
        <name>chloride</name>
        <dbReference type="ChEBI" id="CHEBI:17996"/>
        <label>1</label>
    </ligand>
</feature>
<dbReference type="PANTHER" id="PTHR10514">
    <property type="entry name" value="ANGIOTENSIN-CONVERTING ENZYME"/>
    <property type="match status" value="1"/>
</dbReference>
<feature type="binding site" evidence="8">
    <location>
        <position position="424"/>
    </location>
    <ligand>
        <name>Zn(2+)</name>
        <dbReference type="ChEBI" id="CHEBI:29105"/>
        <label>2</label>
        <note>catalytic</note>
    </ligand>
</feature>
<feature type="binding site" evidence="7">
    <location>
        <position position="424"/>
    </location>
    <ligand>
        <name>Zn(2+)</name>
        <dbReference type="ChEBI" id="CHEBI:29105"/>
        <label>1</label>
        <note>catalytic</note>
    </ligand>
</feature>
<evidence type="ECO:0000256" key="2">
    <source>
        <dbReference type="ARBA" id="ARBA00023157"/>
    </source>
</evidence>
<keyword evidence="2" id="KW-1015">Disulfide bond</keyword>
<keyword evidence="7" id="KW-0479">Metal-binding</keyword>
<dbReference type="CDD" id="cd06461">
    <property type="entry name" value="M2_ACE"/>
    <property type="match status" value="1"/>
</dbReference>
<proteinExistence type="predicted"/>
<dbReference type="InParanoid" id="A0A259TXU8"/>
<feature type="binding site" evidence="8">
    <location>
        <position position="398"/>
    </location>
    <ligand>
        <name>Zn(2+)</name>
        <dbReference type="ChEBI" id="CHEBI:29105"/>
        <label>2</label>
        <note>catalytic</note>
    </ligand>
</feature>
<evidence type="ECO:0000256" key="7">
    <source>
        <dbReference type="PIRSR" id="PIRSR601548-3"/>
    </source>
</evidence>
<name>A0A259TXU8_9BACT</name>
<reference evidence="10 11" key="1">
    <citation type="submission" date="2016-11" db="EMBL/GenBank/DDBJ databases">
        <title>Study of marine rhodopsin-containing bacteria.</title>
        <authorList>
            <person name="Yoshizawa S."/>
            <person name="Kumagai Y."/>
            <person name="Kogure K."/>
        </authorList>
    </citation>
    <scope>NUCLEOTIDE SEQUENCE [LARGE SCALE GENOMIC DNA]</scope>
    <source>
        <strain evidence="10 11">SG-29</strain>
    </source>
</reference>
<keyword evidence="11" id="KW-1185">Reference proteome</keyword>
<evidence type="ECO:0000256" key="1">
    <source>
        <dbReference type="ARBA" id="ARBA00022729"/>
    </source>
</evidence>
<keyword evidence="3" id="KW-0325">Glycoprotein</keyword>
<evidence type="ECO:0000313" key="10">
    <source>
        <dbReference type="EMBL" id="OZC02531.1"/>
    </source>
</evidence>
<evidence type="ECO:0000313" key="11">
    <source>
        <dbReference type="Proteomes" id="UP000216446"/>
    </source>
</evidence>
<dbReference type="Proteomes" id="UP000216446">
    <property type="component" value="Unassembled WGS sequence"/>
</dbReference>
<comment type="caution">
    <text evidence="10">The sequence shown here is derived from an EMBL/GenBank/DDBJ whole genome shotgun (WGS) entry which is preliminary data.</text>
</comment>
<feature type="active site" description="Proton donor 1" evidence="4">
    <location>
        <position position="528"/>
    </location>
</feature>
<dbReference type="InterPro" id="IPR001548">
    <property type="entry name" value="Peptidase_M2"/>
</dbReference>
<dbReference type="OrthoDB" id="9762795at2"/>
<sequence>MTRLSLAAPAAALALLFSPLAGCSGPEALEITSVGTTTEVNRNPTAALRAEADAFLDQYTRGMLPLYYASALAEWDANTRIVEGDTLTATKVRRANEALAAYTGSESNIGRARTFLESRESLTDLQVRQLDAILYAAAQNPQTVPDLVRERIAAEAAQNDALFGYTFRLDGEPVTPNEIDRLLRESTDLAERESVWRASKDVGPTLTGGLVELQRLRNQTVQALGYDDYFTYQVSDYDMTREEMLALMKQLNSELRPLYRELHTWARYELAEQYGVPVPEYLPAHWLPNRWGQDWTALASLASGADQGGRTLEDALAEKTPEWIVQQAERFYVSLGLEPLPRSFYTRSSLYPLPAGASYKKNTHASAWHLDLDRDVRSLMSVESDPDWYETTHHELGHIYYYLAYTNPDVPPLLRGGANRAYHEAVGSMLGLAAMQPRFVEAIGLEVDPASDPVQSLLREALNYAVFIPFSAGTMTEWEAALYGENLPEDQWNAKWWELAKEYQGIVPPTPDRAAVGAPFNDAATKTHINNDAAQYYDYALSNVLLFQLHDHIATEILDENPRDTNYYGREDVGEFLTALLSPGATVDGNELLERMTGSGLTAQPMLDYFAPLMEWLKAENEGREYTM</sequence>
<feature type="signal peptide" evidence="9">
    <location>
        <begin position="1"/>
        <end position="21"/>
    </location>
</feature>
<keyword evidence="1 9" id="KW-0732">Signal</keyword>
<evidence type="ECO:0000256" key="4">
    <source>
        <dbReference type="PIRSR" id="PIRSR601548-1"/>
    </source>
</evidence>
<protein>
    <submittedName>
        <fullName evidence="10">Peptidase</fullName>
    </submittedName>
</protein>
<feature type="active site" description="Proton acceptor 2" evidence="5">
    <location>
        <position position="395"/>
    </location>
</feature>
<feature type="active site" description="Proton donor 2" evidence="5">
    <location>
        <position position="528"/>
    </location>
</feature>
<dbReference type="RefSeq" id="WP_094546892.1">
    <property type="nucleotide sequence ID" value="NZ_MQWB01000001.1"/>
</dbReference>
<organism evidence="10 11">
    <name type="scientific">Rubricoccus marinus</name>
    <dbReference type="NCBI Taxonomy" id="716817"/>
    <lineage>
        <taxon>Bacteria</taxon>
        <taxon>Pseudomonadati</taxon>
        <taxon>Rhodothermota</taxon>
        <taxon>Rhodothermia</taxon>
        <taxon>Rhodothermales</taxon>
        <taxon>Rubricoccaceae</taxon>
        <taxon>Rubricoccus</taxon>
    </lineage>
</organism>
<feature type="chain" id="PRO_5013396937" evidence="9">
    <location>
        <begin position="22"/>
        <end position="628"/>
    </location>
</feature>
<dbReference type="GO" id="GO:0016020">
    <property type="term" value="C:membrane"/>
    <property type="evidence" value="ECO:0007669"/>
    <property type="project" value="InterPro"/>
</dbReference>
<dbReference type="SUPFAM" id="SSF55486">
    <property type="entry name" value="Metalloproteases ('zincins'), catalytic domain"/>
    <property type="match status" value="1"/>
</dbReference>
<evidence type="ECO:0000256" key="5">
    <source>
        <dbReference type="PIRSR" id="PIRSR601548-11"/>
    </source>
</evidence>
<feature type="binding site" evidence="7">
    <location>
        <position position="398"/>
    </location>
    <ligand>
        <name>Zn(2+)</name>
        <dbReference type="ChEBI" id="CHEBI:29105"/>
        <label>1</label>
        <note>catalytic</note>
    </ligand>
</feature>